<dbReference type="PANTHER" id="PTHR11552">
    <property type="entry name" value="GLUCOSE-METHANOL-CHOLINE GMC OXIDOREDUCTASE"/>
    <property type="match status" value="1"/>
</dbReference>
<evidence type="ECO:0000256" key="1">
    <source>
        <dbReference type="ARBA" id="ARBA00001974"/>
    </source>
</evidence>
<dbReference type="SUPFAM" id="SSF51905">
    <property type="entry name" value="FAD/NAD(P)-binding domain"/>
    <property type="match status" value="1"/>
</dbReference>
<evidence type="ECO:0000256" key="5">
    <source>
        <dbReference type="PIRSR" id="PIRSR000137-2"/>
    </source>
</evidence>
<feature type="binding site" evidence="5">
    <location>
        <begin position="94"/>
        <end position="97"/>
    </location>
    <ligand>
        <name>FAD</name>
        <dbReference type="ChEBI" id="CHEBI:57692"/>
    </ligand>
</feature>
<evidence type="ECO:0000256" key="4">
    <source>
        <dbReference type="ARBA" id="ARBA00022827"/>
    </source>
</evidence>
<evidence type="ECO:0000256" key="2">
    <source>
        <dbReference type="ARBA" id="ARBA00010790"/>
    </source>
</evidence>
<dbReference type="NCBIfam" id="NF002550">
    <property type="entry name" value="PRK02106.1"/>
    <property type="match status" value="1"/>
</dbReference>
<dbReference type="Gene3D" id="3.30.560.10">
    <property type="entry name" value="Glucose Oxidase, domain 3"/>
    <property type="match status" value="1"/>
</dbReference>
<feature type="binding site" evidence="5">
    <location>
        <position position="86"/>
    </location>
    <ligand>
        <name>FAD</name>
        <dbReference type="ChEBI" id="CHEBI:57692"/>
    </ligand>
</feature>
<dbReference type="PANTHER" id="PTHR11552:SF147">
    <property type="entry name" value="CHOLINE DEHYDROGENASE, MITOCHONDRIAL"/>
    <property type="match status" value="1"/>
</dbReference>
<keyword evidence="4 5" id="KW-0274">FAD</keyword>
<dbReference type="PROSITE" id="PS00623">
    <property type="entry name" value="GMC_OXRED_1"/>
    <property type="match status" value="1"/>
</dbReference>
<keyword evidence="3 6" id="KW-0285">Flavoprotein</keyword>
<evidence type="ECO:0000256" key="3">
    <source>
        <dbReference type="ARBA" id="ARBA00022630"/>
    </source>
</evidence>
<dbReference type="Gene3D" id="3.50.50.60">
    <property type="entry name" value="FAD/NAD(P)-binding domain"/>
    <property type="match status" value="1"/>
</dbReference>
<dbReference type="Pfam" id="PF05199">
    <property type="entry name" value="GMC_oxred_C"/>
    <property type="match status" value="1"/>
</dbReference>
<proteinExistence type="inferred from homology"/>
<dbReference type="GO" id="GO:0050660">
    <property type="term" value="F:flavin adenine dinucleotide binding"/>
    <property type="evidence" value="ECO:0007669"/>
    <property type="project" value="InterPro"/>
</dbReference>
<feature type="binding site" evidence="5">
    <location>
        <position position="90"/>
    </location>
    <ligand>
        <name>FAD</name>
        <dbReference type="ChEBI" id="CHEBI:57692"/>
    </ligand>
</feature>
<dbReference type="EMBL" id="CP036422">
    <property type="protein sequence ID" value="QFU76419.1"/>
    <property type="molecule type" value="Genomic_DNA"/>
</dbReference>
<dbReference type="InterPro" id="IPR036188">
    <property type="entry name" value="FAD/NAD-bd_sf"/>
</dbReference>
<dbReference type="InterPro" id="IPR000172">
    <property type="entry name" value="GMC_OxRdtase_N"/>
</dbReference>
<dbReference type="InterPro" id="IPR012132">
    <property type="entry name" value="GMC_OxRdtase"/>
</dbReference>
<comment type="similarity">
    <text evidence="2 6">Belongs to the GMC oxidoreductase family.</text>
</comment>
<evidence type="ECO:0000313" key="10">
    <source>
        <dbReference type="Proteomes" id="UP000326287"/>
    </source>
</evidence>
<dbReference type="EC" id="1.1.99.1" evidence="9"/>
<dbReference type="PROSITE" id="PS51257">
    <property type="entry name" value="PROKAR_LIPOPROTEIN"/>
    <property type="match status" value="1"/>
</dbReference>
<dbReference type="OrthoDB" id="9785276at2"/>
<comment type="cofactor">
    <cofactor evidence="1 5">
        <name>FAD</name>
        <dbReference type="ChEBI" id="CHEBI:57692"/>
    </cofactor>
</comment>
<dbReference type="AlphaFoldDB" id="A0A5P9NLC4"/>
<gene>
    <name evidence="9" type="ORF">EY643_12525</name>
</gene>
<evidence type="ECO:0000256" key="7">
    <source>
        <dbReference type="SAM" id="MobiDB-lite"/>
    </source>
</evidence>
<reference evidence="9 10" key="1">
    <citation type="submission" date="2019-02" db="EMBL/GenBank/DDBJ databases">
        <authorList>
            <person name="Li S.-H."/>
        </authorList>
    </citation>
    <scope>NUCLEOTIDE SEQUENCE [LARGE SCALE GENOMIC DNA]</scope>
    <source>
        <strain evidence="9 10">IMCC14385</strain>
    </source>
</reference>
<evidence type="ECO:0000259" key="8">
    <source>
        <dbReference type="PROSITE" id="PS00623"/>
    </source>
</evidence>
<organism evidence="9 10">
    <name type="scientific">Halioglobus maricola</name>
    <dbReference type="NCBI Taxonomy" id="2601894"/>
    <lineage>
        <taxon>Bacteria</taxon>
        <taxon>Pseudomonadati</taxon>
        <taxon>Pseudomonadota</taxon>
        <taxon>Gammaproteobacteria</taxon>
        <taxon>Cellvibrionales</taxon>
        <taxon>Halieaceae</taxon>
        <taxon>Halioglobus</taxon>
    </lineage>
</organism>
<dbReference type="Proteomes" id="UP000326287">
    <property type="component" value="Chromosome"/>
</dbReference>
<dbReference type="SUPFAM" id="SSF54373">
    <property type="entry name" value="FAD-linked reductases, C-terminal domain"/>
    <property type="match status" value="1"/>
</dbReference>
<feature type="region of interest" description="Disordered" evidence="7">
    <location>
        <begin position="547"/>
        <end position="567"/>
    </location>
</feature>
<accession>A0A5P9NLC4</accession>
<dbReference type="KEGG" id="halc:EY643_12525"/>
<dbReference type="Pfam" id="PF00732">
    <property type="entry name" value="GMC_oxred_N"/>
    <property type="match status" value="1"/>
</dbReference>
<dbReference type="InterPro" id="IPR007867">
    <property type="entry name" value="GMC_OxRtase_C"/>
</dbReference>
<protein>
    <submittedName>
        <fullName evidence="9">Choline dehydrogenase</fullName>
        <ecNumber evidence="9">1.1.99.1</ecNumber>
    </submittedName>
</protein>
<sequence length="567" mass="61376">MATSKEFDYIIVGAGSAGCALAYRLSREASRKVLLLEAGGKDSFPMIHIPLGFAFMMKNPKVNWCYETEPETQMHNRRITFPRGKVLGGTSCINGMVYIRGQREDYDGWAAQGNSGWSYDEVLPYFKRSEHRAEGANEFHGQGGPLWVENPPMEEKLELADIFVQAAVQTGLPFNEDFNGACQEGAGDYQTNICKGKRQSAAKTFLKACENRPNLHIATGALAEKILLEEGRAVGVRYSTSGKNAETVEARTKGEVILCGGVINSPQLLELSGIGNPEVLEKAGIEVQHPLPGVGENMQDHLTINVQQGINGLQTFYEETRPLSLIGNVIKYFTRGKGLLAHPAAQIGVFFRSSDDEKTPNAQIHFAPAASEPDAKGNLKPTPGTTATVCNLRPESRGSVHIRSADPKQHPIIHANYLDTEKDRQVLIDALRKVRGIFRAPALAGNLGTEFRPGPEVESDEEILSYIRAEAESVYHPVGTCKMGSGEAAVVDERLRVHGIAGLRVADAAIMPNIISGNTHAPAVMIAEKCADMLLQDAGVRVTLPEGLESDSQASPRSPAALKAVAN</sequence>
<feature type="domain" description="Glucose-methanol-choline oxidoreductase N-terminal" evidence="8">
    <location>
        <begin position="84"/>
        <end position="107"/>
    </location>
</feature>
<keyword evidence="9" id="KW-0560">Oxidoreductase</keyword>
<evidence type="ECO:0000313" key="9">
    <source>
        <dbReference type="EMBL" id="QFU76419.1"/>
    </source>
</evidence>
<name>A0A5P9NLC4_9GAMM</name>
<dbReference type="RefSeq" id="WP_153239561.1">
    <property type="nucleotide sequence ID" value="NZ_CP036422.1"/>
</dbReference>
<dbReference type="GO" id="GO:0008812">
    <property type="term" value="F:choline dehydrogenase activity"/>
    <property type="evidence" value="ECO:0007669"/>
    <property type="project" value="UniProtKB-EC"/>
</dbReference>
<evidence type="ECO:0000256" key="6">
    <source>
        <dbReference type="RuleBase" id="RU003968"/>
    </source>
</evidence>
<dbReference type="PIRSF" id="PIRSF000137">
    <property type="entry name" value="Alcohol_oxidase"/>
    <property type="match status" value="1"/>
</dbReference>
<keyword evidence="10" id="KW-1185">Reference proteome</keyword>